<organism evidence="2 3">
    <name type="scientific">Oceanococcus atlanticus</name>
    <dbReference type="NCBI Taxonomy" id="1317117"/>
    <lineage>
        <taxon>Bacteria</taxon>
        <taxon>Pseudomonadati</taxon>
        <taxon>Pseudomonadota</taxon>
        <taxon>Gammaproteobacteria</taxon>
        <taxon>Chromatiales</taxon>
        <taxon>Oceanococcaceae</taxon>
        <taxon>Oceanococcus</taxon>
    </lineage>
</organism>
<dbReference type="Proteomes" id="UP000192342">
    <property type="component" value="Unassembled WGS sequence"/>
</dbReference>
<evidence type="ECO:0000313" key="2">
    <source>
        <dbReference type="EMBL" id="ORE89315.1"/>
    </source>
</evidence>
<reference evidence="2 3" key="1">
    <citation type="submission" date="2013-04" db="EMBL/GenBank/DDBJ databases">
        <title>Oceanococcus atlanticus 22II-S10r2 Genome Sequencing.</title>
        <authorList>
            <person name="Lai Q."/>
            <person name="Li G."/>
            <person name="Shao Z."/>
        </authorList>
    </citation>
    <scope>NUCLEOTIDE SEQUENCE [LARGE SCALE GENOMIC DNA]</scope>
    <source>
        <strain evidence="2 3">22II-S10r2</strain>
    </source>
</reference>
<evidence type="ECO:0000313" key="3">
    <source>
        <dbReference type="Proteomes" id="UP000192342"/>
    </source>
</evidence>
<evidence type="ECO:0000259" key="1">
    <source>
        <dbReference type="Pfam" id="PF04993"/>
    </source>
</evidence>
<dbReference type="STRING" id="1317117.ATO7_05530"/>
<accession>A0A1Y1SI23</accession>
<dbReference type="InterPro" id="IPR007076">
    <property type="entry name" value="TfoX_N"/>
</dbReference>
<name>A0A1Y1SI23_9GAMM</name>
<dbReference type="EMBL" id="AQQV01000001">
    <property type="protein sequence ID" value="ORE89315.1"/>
    <property type="molecule type" value="Genomic_DNA"/>
</dbReference>
<keyword evidence="3" id="KW-1185">Reference proteome</keyword>
<dbReference type="RefSeq" id="WP_083560327.1">
    <property type="nucleotide sequence ID" value="NZ_AQQV01000001.1"/>
</dbReference>
<gene>
    <name evidence="2" type="ORF">ATO7_05530</name>
</gene>
<protein>
    <submittedName>
        <fullName evidence="2">Competence-specific genes regulator</fullName>
    </submittedName>
</protein>
<dbReference type="PANTHER" id="PTHR36121">
    <property type="entry name" value="PROTEIN SXY"/>
    <property type="match status" value="1"/>
</dbReference>
<feature type="domain" description="TfoX N-terminal" evidence="1">
    <location>
        <begin position="10"/>
        <end position="102"/>
    </location>
</feature>
<dbReference type="InterPro" id="IPR047525">
    <property type="entry name" value="TfoX-like"/>
</dbReference>
<dbReference type="SUPFAM" id="SSF159894">
    <property type="entry name" value="YgaC/TfoX-N like"/>
    <property type="match status" value="1"/>
</dbReference>
<dbReference type="Pfam" id="PF04993">
    <property type="entry name" value="TfoX_N"/>
    <property type="match status" value="1"/>
</dbReference>
<dbReference type="Gene3D" id="3.30.1460.30">
    <property type="entry name" value="YgaC/TfoX-N like chaperone"/>
    <property type="match status" value="1"/>
</dbReference>
<dbReference type="AlphaFoldDB" id="A0A1Y1SI23"/>
<proteinExistence type="predicted"/>
<sequence length="108" mass="12377">MSDFSDFLREQFSHLGDVSVRRMFGGAGLFCDGLMFALVADEVVYLKVDDHNRAAFEEKELEPFVYQRKAQPVTLSYHRAPEEIFDDPDAARYWGRLALDAAVRGRKT</sequence>
<comment type="caution">
    <text evidence="2">The sequence shown here is derived from an EMBL/GenBank/DDBJ whole genome shotgun (WGS) entry which is preliminary data.</text>
</comment>
<dbReference type="OrthoDB" id="8687154at2"/>
<dbReference type="PANTHER" id="PTHR36121:SF1">
    <property type="entry name" value="PROTEIN SXY"/>
    <property type="match status" value="1"/>
</dbReference>